<dbReference type="EMBL" id="VSRR010000651">
    <property type="protein sequence ID" value="MPC18147.1"/>
    <property type="molecule type" value="Genomic_DNA"/>
</dbReference>
<name>A0A5B7DA70_PORTR</name>
<gene>
    <name evidence="1" type="ORF">E2C01_011022</name>
</gene>
<reference evidence="1 2" key="1">
    <citation type="submission" date="2019-05" db="EMBL/GenBank/DDBJ databases">
        <title>Another draft genome of Portunus trituberculatus and its Hox gene families provides insights of decapod evolution.</title>
        <authorList>
            <person name="Jeong J.-H."/>
            <person name="Song I."/>
            <person name="Kim S."/>
            <person name="Choi T."/>
            <person name="Kim D."/>
            <person name="Ryu S."/>
            <person name="Kim W."/>
        </authorList>
    </citation>
    <scope>NUCLEOTIDE SEQUENCE [LARGE SCALE GENOMIC DNA]</scope>
    <source>
        <tissue evidence="1">Muscle</tissue>
    </source>
</reference>
<protein>
    <submittedName>
        <fullName evidence="1">Uncharacterized protein</fullName>
    </submittedName>
</protein>
<evidence type="ECO:0000313" key="1">
    <source>
        <dbReference type="EMBL" id="MPC18147.1"/>
    </source>
</evidence>
<accession>A0A5B7DA70</accession>
<organism evidence="1 2">
    <name type="scientific">Portunus trituberculatus</name>
    <name type="common">Swimming crab</name>
    <name type="synonym">Neptunus trituberculatus</name>
    <dbReference type="NCBI Taxonomy" id="210409"/>
    <lineage>
        <taxon>Eukaryota</taxon>
        <taxon>Metazoa</taxon>
        <taxon>Ecdysozoa</taxon>
        <taxon>Arthropoda</taxon>
        <taxon>Crustacea</taxon>
        <taxon>Multicrustacea</taxon>
        <taxon>Malacostraca</taxon>
        <taxon>Eumalacostraca</taxon>
        <taxon>Eucarida</taxon>
        <taxon>Decapoda</taxon>
        <taxon>Pleocyemata</taxon>
        <taxon>Brachyura</taxon>
        <taxon>Eubrachyura</taxon>
        <taxon>Portunoidea</taxon>
        <taxon>Portunidae</taxon>
        <taxon>Portuninae</taxon>
        <taxon>Portunus</taxon>
    </lineage>
</organism>
<dbReference type="Proteomes" id="UP000324222">
    <property type="component" value="Unassembled WGS sequence"/>
</dbReference>
<dbReference type="AlphaFoldDB" id="A0A5B7DA70"/>
<comment type="caution">
    <text evidence="1">The sequence shown here is derived from an EMBL/GenBank/DDBJ whole genome shotgun (WGS) entry which is preliminary data.</text>
</comment>
<sequence length="85" mass="9211">MTQDRYDKFAAAVVQWSHACFGVCGVSKRIGSNPVHSPSLDLEGLANSCAGPPLLRLARDKNISMNTNDTETFLTFRGKLLGDAQ</sequence>
<keyword evidence="2" id="KW-1185">Reference proteome</keyword>
<proteinExistence type="predicted"/>
<evidence type="ECO:0000313" key="2">
    <source>
        <dbReference type="Proteomes" id="UP000324222"/>
    </source>
</evidence>